<keyword evidence="5" id="KW-0436">Ligase</keyword>
<dbReference type="InterPro" id="IPR045851">
    <property type="entry name" value="AMP-bd_C_sf"/>
</dbReference>
<dbReference type="SUPFAM" id="SSF47336">
    <property type="entry name" value="ACP-like"/>
    <property type="match status" value="3"/>
</dbReference>
<dbReference type="FunFam" id="1.10.1200.10:FF:000005">
    <property type="entry name" value="Nonribosomal peptide synthetase 1"/>
    <property type="match status" value="1"/>
</dbReference>
<dbReference type="Gene3D" id="3.10.129.110">
    <property type="entry name" value="Polyketide synthase dehydratase"/>
    <property type="match status" value="1"/>
</dbReference>
<comment type="cofactor">
    <cofactor evidence="1">
        <name>pantetheine 4'-phosphate</name>
        <dbReference type="ChEBI" id="CHEBI:47942"/>
    </cofactor>
</comment>
<evidence type="ECO:0000256" key="8">
    <source>
        <dbReference type="ARBA" id="ARBA00022832"/>
    </source>
</evidence>
<dbReference type="InterPro" id="IPR016036">
    <property type="entry name" value="Malonyl_transacylase_ACP-bd"/>
</dbReference>
<dbReference type="FunFam" id="3.40.50.980:FF:000001">
    <property type="entry name" value="Non-ribosomal peptide synthetase"/>
    <property type="match status" value="1"/>
</dbReference>
<dbReference type="SMART" id="SM00827">
    <property type="entry name" value="PKS_AT"/>
    <property type="match status" value="1"/>
</dbReference>
<dbReference type="PROSITE" id="PS50075">
    <property type="entry name" value="CARRIER"/>
    <property type="match status" value="3"/>
</dbReference>
<dbReference type="InterPro" id="IPR057326">
    <property type="entry name" value="KR_dom"/>
</dbReference>
<evidence type="ECO:0000256" key="5">
    <source>
        <dbReference type="ARBA" id="ARBA00022598"/>
    </source>
</evidence>
<feature type="domain" description="PKS/mFAS DH" evidence="16">
    <location>
        <begin position="1610"/>
        <end position="1887"/>
    </location>
</feature>
<dbReference type="SMART" id="SM00825">
    <property type="entry name" value="PKS_KS"/>
    <property type="match status" value="1"/>
</dbReference>
<dbReference type="Gene3D" id="3.30.70.3290">
    <property type="match status" value="1"/>
</dbReference>
<evidence type="ECO:0000313" key="17">
    <source>
        <dbReference type="EMBL" id="ORV85160.1"/>
    </source>
</evidence>
<dbReference type="InterPro" id="IPR042104">
    <property type="entry name" value="PKS_dehydratase_sf"/>
</dbReference>
<dbReference type="FunFam" id="3.40.47.10:FF:000019">
    <property type="entry name" value="Polyketide synthase type I"/>
    <property type="match status" value="1"/>
</dbReference>
<dbReference type="SUPFAM" id="SSF52151">
    <property type="entry name" value="FabD/lysophospholipase-like"/>
    <property type="match status" value="1"/>
</dbReference>
<dbReference type="InterPro" id="IPR018201">
    <property type="entry name" value="Ketoacyl_synth_AS"/>
</dbReference>
<accession>A0A1X1WF66</accession>
<dbReference type="InterPro" id="IPR016035">
    <property type="entry name" value="Acyl_Trfase/lysoPLipase"/>
</dbReference>
<evidence type="ECO:0000259" key="15">
    <source>
        <dbReference type="PROSITE" id="PS52004"/>
    </source>
</evidence>
<dbReference type="InterPro" id="IPR032821">
    <property type="entry name" value="PKS_assoc"/>
</dbReference>
<dbReference type="InterPro" id="IPR016039">
    <property type="entry name" value="Thiolase-like"/>
</dbReference>
<dbReference type="InterPro" id="IPR049552">
    <property type="entry name" value="PKS_DH_N"/>
</dbReference>
<dbReference type="Pfam" id="PF00550">
    <property type="entry name" value="PP-binding"/>
    <property type="match status" value="3"/>
</dbReference>
<dbReference type="InterPro" id="IPR013968">
    <property type="entry name" value="PKS_KR"/>
</dbReference>
<dbReference type="InterPro" id="IPR000873">
    <property type="entry name" value="AMP-dep_synth/lig_dom"/>
</dbReference>
<keyword evidence="6" id="KW-0808">Transferase</keyword>
<dbReference type="EMBL" id="LQOY01000089">
    <property type="protein sequence ID" value="ORV85160.1"/>
    <property type="molecule type" value="Genomic_DNA"/>
</dbReference>
<dbReference type="InterPro" id="IPR049551">
    <property type="entry name" value="PKS_DH_C"/>
</dbReference>
<evidence type="ECO:0000256" key="2">
    <source>
        <dbReference type="ARBA" id="ARBA00006432"/>
    </source>
</evidence>
<dbReference type="PROSITE" id="PS00606">
    <property type="entry name" value="KS3_1"/>
    <property type="match status" value="1"/>
</dbReference>
<dbReference type="GO" id="GO:0016874">
    <property type="term" value="F:ligase activity"/>
    <property type="evidence" value="ECO:0007669"/>
    <property type="project" value="UniProtKB-KW"/>
</dbReference>
<dbReference type="PROSITE" id="PS00012">
    <property type="entry name" value="PHOSPHOPANTETHEINE"/>
    <property type="match status" value="2"/>
</dbReference>
<dbReference type="Pfam" id="PF16197">
    <property type="entry name" value="KAsynt_C_assoc"/>
    <property type="match status" value="1"/>
</dbReference>
<dbReference type="Pfam" id="PF02801">
    <property type="entry name" value="Ketoacyl-synt_C"/>
    <property type="match status" value="1"/>
</dbReference>
<protein>
    <submittedName>
        <fullName evidence="17">Uncharacterized protein</fullName>
    </submittedName>
</protein>
<evidence type="ECO:0000256" key="4">
    <source>
        <dbReference type="ARBA" id="ARBA00022553"/>
    </source>
</evidence>
<dbReference type="Pfam" id="PF00501">
    <property type="entry name" value="AMP-binding"/>
    <property type="match status" value="2"/>
</dbReference>
<dbReference type="InterPro" id="IPR010071">
    <property type="entry name" value="AA_adenyl_dom"/>
</dbReference>
<dbReference type="PROSITE" id="PS52019">
    <property type="entry name" value="PKS_MFAS_DH"/>
    <property type="match status" value="1"/>
</dbReference>
<dbReference type="InterPro" id="IPR020841">
    <property type="entry name" value="PKS_Beta-ketoAc_synthase_dom"/>
</dbReference>
<dbReference type="CDD" id="cd05931">
    <property type="entry name" value="FAAL"/>
    <property type="match status" value="1"/>
</dbReference>
<dbReference type="Gene3D" id="3.30.559.30">
    <property type="entry name" value="Nonribosomal peptide synthetase, condensation domain"/>
    <property type="match status" value="2"/>
</dbReference>
<dbReference type="Pfam" id="PF08659">
    <property type="entry name" value="KR"/>
    <property type="match status" value="1"/>
</dbReference>
<dbReference type="Pfam" id="PF23024">
    <property type="entry name" value="AMP-dom_DIP2-like"/>
    <property type="match status" value="1"/>
</dbReference>
<dbReference type="PANTHER" id="PTHR43775:SF51">
    <property type="entry name" value="INACTIVE PHENOLPHTHIOCEROL SYNTHESIS POLYKETIDE SYNTHASE TYPE I PKS1-RELATED"/>
    <property type="match status" value="1"/>
</dbReference>
<evidence type="ECO:0000256" key="9">
    <source>
        <dbReference type="ARBA" id="ARBA00023098"/>
    </source>
</evidence>
<comment type="caution">
    <text evidence="17">The sequence shown here is derived from an EMBL/GenBank/DDBJ whole genome shotgun (WGS) entry which is preliminary data.</text>
</comment>
<evidence type="ECO:0000256" key="11">
    <source>
        <dbReference type="ARBA" id="ARBA00023315"/>
    </source>
</evidence>
<dbReference type="CDD" id="cd17643">
    <property type="entry name" value="A_NRPS_Cytc1-like"/>
    <property type="match status" value="1"/>
</dbReference>
<dbReference type="InterPro" id="IPR025110">
    <property type="entry name" value="AMP-bd_C"/>
</dbReference>
<dbReference type="InterPro" id="IPR009081">
    <property type="entry name" value="PP-bd_ACP"/>
</dbReference>
<dbReference type="InterPro" id="IPR049900">
    <property type="entry name" value="PKS_mFAS_DH"/>
</dbReference>
<sequence>MWGLVMSLLVERVRQLGAQVPDAAAISFVNGQGRVTDSMSRAGVVTEMVEVAEFLRRRCGLAPGDRALLVYPPGLDFVRSLLGCMAAGVIAVPVYPPDPFNPQRSIDGFRRVVADCGAKAVLTSRRYAGARRLGAAKSLVTANPVAWPADLSWHVTSRAGRLRSGSSAEVAPDWAPGPDTPALLQYTSGSTASPKGVVITHGNVAHQLDFNRRLLGLGLEARAVFWVPPYHDFGLISAILSSLAGNAELTLMSPLSFLQRPALWFEVMDRVRATHTAAPNFGYELAVRKTTAEQRAGWDLSSLQVVMSAAEPVRADTTSHFLDAFAISGLRPETFCPAYGLAEHTVGVTVFGRSSMRVGRNLLETQRIAVPDGGPVSQVLMGCGKPTDDIDVRIVDPVSCVELGDGRVGEIWVDSPSKAAGYWGAPEASRATFQARLAGVDGGRGYLRTGDLGFLRDGELYVCGRIKDLLIVAGRNIHPQDIEGSLRDCHPAIRAGGIAAFAVEEGAGEAVAVLVEVRPDASPEVLRDVLKAVRAAVLKDHQLHCAVVVLGPPGSVSKTTSGKVQRSRCRARLIDGSLEAQALLVDRCTREELGTDSQEAAGAPDVSVGGGETRRADELLVTVREQVAAVLGVRAGLVEVDQPLGDQGLSSLGVSELAARLTREVGREVFAVEVFDHPTVAGLARMLATGGGVAPRRTGPVDAHEPIAIVSMACRTPGGITDPEGFWTLLDQGRDGIGGFPQRWDVGDLYDPDPDAIGKTYAREGGFLADVESFDAQFFGISAREATAMEPQQRLVLELAWEVLERAGLPPDGLEGSATGVYLGAQSSDYGLDGTALRDLDGYRLTGRTTSVLSGRVAYALGLQGPAMTVDTACSSSLVAVHLAASALRQGECDLALAGGVQVMCTPAMFVEFSRLRGVAPDGRCKAFSAAADGAGWSEGAGLVVLKRLCDAQRDGDRVLALICGSAVNQDGRGLGLTAPNGSSQQRVVRAALQASGLAPDDIDAVEAHGTGTALGDPIEAGALAQVFGPTRDDERPLWLGSSKSNIGHTQAAAGVLGVIKMVLALQHERLPQTLHAEMPSEHIDWDAGGLALLQHSQPWPHDRAHLRRAGVSSFGISGTNAHLILQEAPPPPAPAVVDSPAAESVPRFWPVSARSAAALAAQADRLYQHVSAHPELDLTDLAYSLATTRTHHPHRGVISVAGAGVDPRAELLAGLAGLRDQRPHRGVSRHHLVSQADKIVFVFPGQGGQYPAMAAGLYHQHPVFARAVDECDQALQPWTGWSVRDVICQHGDAASLERVDVVQPVLFAVMVALAEVLASYGIEPDAVVGHSQGEIAAAYVAGALPLERAAQVVALRSRALTHLAGVGAMASVLLPAEQLRSRLRGWGGEVGIAAVNGPAHAVVSGDVAAVTRFIEVCDRDGIQVRLIAVNYASHSPQVEALRDQLLHELAGLAPQPARIPLYSTVQGVVSGEPLDTATMNADYWYANLREPVLFHDSVLALLSRGEHTFVELAAHPVLAPAITDTLAGVPGRSGSAVVATLHRDRPDMDSLGAALSGLHLYGHSPSWQRLYPDANAVALPTYPFERRRYWLAPTAAVDVSAAGLGAVEHPLLGAVTELAGQNQVMISGRLSCSAQGWLAGRKVNDTVEFPAAGLIDLVLAAGVLAGCVVIQELVVHSALRLSEQAHTDVQILVQPADPDGRRAFEVHARAGGQRPPSGWTLHAGGVLSAQQPVAPTAPPRAAVEAIDPDGFYARLAADGLDCGGLFRSVRGVGCDPARPDVVCAEVELPAGTDVDGYGIHPALLDAALQPLGVFDRAGADARPAGLRVPLAFAGVKLFATAATRLYVQLERTGVDRYRLQAVDPAGAAVISIDSLSVRDSPVAVAEPAATGAPDGGLLELSWPALPKNTFGPPNGTPVAPGWVVLGDERDQLPAVLHHHRLYADVTHPDLGQADGVVWVLAVGDPSSDVLPEVHALTRSALAGLQGWLERADTVRTPLVILTHRAVQVGVDDEAPDLTHAALWALVHSAQNEHPGRITLVDIDDSPASGEVLSAVLSQRLDGESQLAVRRGVAHVPRVVRTSASPAPPTVFDPEGTVLVTGGTGMLGGIFAEHLITRYGVRHLLLVSRRGPAAPGAGELRERLIRLGAQVGIAACDVTDPAEVSALRAAIPAEHPLRAVIHTAARLDDALVSDMTGAQLDAVLAAKADSAWHLHRLTAELDLDAFIVFSSVAGVLGGPGQANYAAANAFLDALAQLRNHHQLPATSLAWGYWETASTMTAEVGSIERARFARTGMTPISTSDGLALFDAALNCRQPALITAPISAPALARLARTNALPAIMSALTTALRHAASAGPDNLTARLAGLTPEQQHATLTALVTHTSATVLAYPDPDALDPDRPFKDLGIDSLTALELRNSLSAQTGLTLPVTSVLDQATPAGLAAYLTELLTAAAARPAYQPSETAGATGRRFPLTRPQLDVWFAHETSTMVAEWQAGLFVVIEGMVDAEALNVAIRRAMQDAEPMRVAVLQDQSRIVQQVMDYPTVETEFHDLRHEQHPVQEAHRIAAEIQETPMPLTGPLFKFAFMRTRVDEFYLFLCGHHMVMDGYSMGLLIDRIATVYSAVVRGAAIPPTPFGSLQDMVECEHDYEASDDYLQDRDYWTENLPRENTSQSVLPPTSTRQVWAAALPVQLDPVVVARIREVSGASGLSQQSLITAACALLVQRWYATGSEIVIDFPVSRRVSPESHTFAGMVAGWVPLVLQASPESSVAGFWEHVDQRVREAIRHQRFPVHALEGGAGLRATTQAHNRAWVNFIPFTTPAPFHNATVSTAYSSRAVSGRFNFVFARAGGRLFFSTEGHGPLSVFGVADLARRLESLVMAMTADPSRRLSSIDVLDAPEHARLDGWGNRAVLAGRAPTPLVSVPALFTAQVARTPDAVAVTFEGRSMSYREVEQAANRLAHLLADHGAGPGQYVGLLLERSAPAIVAILAVLKTGAAYLPIDPSLPDARIEFMLTDAAPLVALSTGGLCSRLDGCRLAVIDVADPRIRACPDTSLPGPAPDDIAYLIYTSGTTGVPKGVAITHHNITQLLASLQARLPAAGVWTQTHSYAFDFSVWEIFGALLQGGRLVVVPDEVARSPQDISELLVTEEVSVLSQTPSAFYALQTALQTSGALSPDLGQQLKLQAVVFGGEALQPQRLRTWLHNHPGLPRLINMYGITETTVHASFREIVAGDADGTASPIGVPLAHLGIFVLDGWLRPMPAGVVGEVYVSGAGLGVGYWRRAGLTASRFVACPFTEPGSPEARMYRTGDLAWWGADGQLFYAGRADEQVKIRGYRIECGEVRAALAELDGVETAVVVAREDRPGDKRLVGYVTETAPGTAEPAAIRAALAERLPRYMVPAAVVVLDALPLTVNGKLDTRALPAPEYQGVERYRAPAGSVEELLAGIYAQVLGVQRVGVDDSFFELGGDSISSMQVVARARMAGLVLRPRDVFVEQTVAGLARVAGVADGEVGPVDEGVGPVVATPIMCWLRGMQGPVEQFNQTMVVQAPDGVSEADVVVVLQALLDRHAMLRLRVEPGIGLGASDWSLTVPEAGSVQARRCLHAVDALSEAALVTAQSRLDPAAGVMLSALWVPESGQLALIIHHLAVDTVSWHILLEDLNIAWAQHHSGQPIALPAVGTSFARWASLLAEHAHTADVVAQAEAWRQVTATPAALPAVQPAVDTLATAGHLSMSLDAETTRMLLGEVPAAFHAGVQDILLIALGLAVAEFWGTGGAAIGIDVEGHGRHEELAPDVDLSRTVGWFTTKYPVALTVGGVSWAHVTAGHAAVGAVVKDAKEQLRALPDPLSYGVLRYLNDDVDLAGPDPPVGFNYLGRLGAAADLSDGLWRVSWESLSLIGAASDIPTPLAHTVELNAATVETETGPQLHADWTWAPSAVDHTKVSQLGRLWFEALAGICAHVRGGGGGLTPSDVALTDLSQQQIQELERQYADS</sequence>
<keyword evidence="11" id="KW-0012">Acyltransferase</keyword>
<dbReference type="Gene3D" id="3.30.559.10">
    <property type="entry name" value="Chloramphenicol acetyltransferase-like domain"/>
    <property type="match status" value="2"/>
</dbReference>
<dbReference type="InterPro" id="IPR014030">
    <property type="entry name" value="Ketoacyl_synth_N"/>
</dbReference>
<dbReference type="SUPFAM" id="SSF51735">
    <property type="entry name" value="NAD(P)-binding Rossmann-fold domains"/>
    <property type="match status" value="2"/>
</dbReference>
<dbReference type="InterPro" id="IPR055123">
    <property type="entry name" value="SpnB-like_Rossmann"/>
</dbReference>
<dbReference type="GO" id="GO:0043041">
    <property type="term" value="P:amino acid activation for nonribosomal peptide biosynthetic process"/>
    <property type="evidence" value="ECO:0007669"/>
    <property type="project" value="UniProtKB-ARBA"/>
</dbReference>
<dbReference type="InterPro" id="IPR020806">
    <property type="entry name" value="PKS_PP-bd"/>
</dbReference>
<keyword evidence="3" id="KW-0596">Phosphopantetheine</keyword>
<dbReference type="UniPathway" id="UPA00011"/>
<dbReference type="GO" id="GO:0044550">
    <property type="term" value="P:secondary metabolite biosynthetic process"/>
    <property type="evidence" value="ECO:0007669"/>
    <property type="project" value="UniProtKB-ARBA"/>
</dbReference>
<dbReference type="Pfam" id="PF00109">
    <property type="entry name" value="ketoacyl-synt"/>
    <property type="match status" value="1"/>
</dbReference>
<dbReference type="InterPro" id="IPR010060">
    <property type="entry name" value="NRPS_synth"/>
</dbReference>
<keyword evidence="7" id="KW-0677">Repeat</keyword>
<organism evidence="17 18">
    <name type="scientific">Mycobacterium gordonae</name>
    <dbReference type="NCBI Taxonomy" id="1778"/>
    <lineage>
        <taxon>Bacteria</taxon>
        <taxon>Bacillati</taxon>
        <taxon>Actinomycetota</taxon>
        <taxon>Actinomycetes</taxon>
        <taxon>Mycobacteriales</taxon>
        <taxon>Mycobacteriaceae</taxon>
        <taxon>Mycobacterium</taxon>
    </lineage>
</organism>
<dbReference type="FunFam" id="3.40.366.10:FF:000002">
    <property type="entry name" value="Probable polyketide synthase 2"/>
    <property type="match status" value="1"/>
</dbReference>
<dbReference type="Gene3D" id="3.40.50.12780">
    <property type="entry name" value="N-terminal domain of ligase-like"/>
    <property type="match status" value="2"/>
</dbReference>
<dbReference type="GO" id="GO:0017000">
    <property type="term" value="P:antibiotic biosynthetic process"/>
    <property type="evidence" value="ECO:0007669"/>
    <property type="project" value="UniProtKB-KW"/>
</dbReference>
<evidence type="ECO:0000256" key="13">
    <source>
        <dbReference type="PROSITE-ProRule" id="PRU01363"/>
    </source>
</evidence>
<dbReference type="InterPro" id="IPR036736">
    <property type="entry name" value="ACP-like_sf"/>
</dbReference>
<gene>
    <name evidence="17" type="ORF">AWC08_25670</name>
</gene>
<dbReference type="Pfam" id="PF13193">
    <property type="entry name" value="AMP-binding_C"/>
    <property type="match status" value="1"/>
</dbReference>
<dbReference type="CDD" id="cd00833">
    <property type="entry name" value="PKS"/>
    <property type="match status" value="1"/>
</dbReference>
<feature type="region of interest" description="N-terminal hotdog fold" evidence="13">
    <location>
        <begin position="1610"/>
        <end position="1735"/>
    </location>
</feature>
<dbReference type="PROSITE" id="PS52004">
    <property type="entry name" value="KS3_2"/>
    <property type="match status" value="1"/>
</dbReference>
<dbReference type="InterPro" id="IPR040097">
    <property type="entry name" value="FAAL/FAAC"/>
</dbReference>
<evidence type="ECO:0000259" key="14">
    <source>
        <dbReference type="PROSITE" id="PS50075"/>
    </source>
</evidence>
<feature type="domain" description="Carrier" evidence="14">
    <location>
        <begin position="3436"/>
        <end position="3510"/>
    </location>
</feature>
<dbReference type="SUPFAM" id="SSF56801">
    <property type="entry name" value="Acetyl-CoA synthetase-like"/>
    <property type="match status" value="2"/>
</dbReference>
<dbReference type="SMART" id="SM00822">
    <property type="entry name" value="PKS_KR"/>
    <property type="match status" value="1"/>
</dbReference>
<dbReference type="FunFam" id="3.40.50.12780:FF:000013">
    <property type="entry name" value="Long-chain-fatty-acid--AMP ligase FadD32"/>
    <property type="match status" value="1"/>
</dbReference>
<dbReference type="InterPro" id="IPR020807">
    <property type="entry name" value="PKS_DH"/>
</dbReference>
<evidence type="ECO:0000259" key="16">
    <source>
        <dbReference type="PROSITE" id="PS52019"/>
    </source>
</evidence>
<dbReference type="Pfam" id="PF00668">
    <property type="entry name" value="Condensation"/>
    <property type="match status" value="2"/>
</dbReference>
<dbReference type="InterPro" id="IPR001227">
    <property type="entry name" value="Ac_transferase_dom_sf"/>
</dbReference>
<feature type="domain" description="Carrier" evidence="14">
    <location>
        <begin position="617"/>
        <end position="691"/>
    </location>
</feature>
<evidence type="ECO:0000256" key="3">
    <source>
        <dbReference type="ARBA" id="ARBA00022450"/>
    </source>
</evidence>
<proteinExistence type="inferred from homology"/>
<reference evidence="17 18" key="1">
    <citation type="submission" date="2016-01" db="EMBL/GenBank/DDBJ databases">
        <title>The new phylogeny of the genus Mycobacterium.</title>
        <authorList>
            <person name="Tarcisio F."/>
            <person name="Conor M."/>
            <person name="Antonella G."/>
            <person name="Elisabetta G."/>
            <person name="Giulia F.S."/>
            <person name="Sara T."/>
            <person name="Anna F."/>
            <person name="Clotilde B."/>
            <person name="Roberto B."/>
            <person name="Veronica D.S."/>
            <person name="Fabio R."/>
            <person name="Monica P."/>
            <person name="Olivier J."/>
            <person name="Enrico T."/>
            <person name="Nicola S."/>
        </authorList>
    </citation>
    <scope>NUCLEOTIDE SEQUENCE [LARGE SCALE GENOMIC DNA]</scope>
    <source>
        <strain evidence="17 18">DSM 44160</strain>
    </source>
</reference>
<dbReference type="NCBIfam" id="TIGR01733">
    <property type="entry name" value="AA-adenyl-dom"/>
    <property type="match status" value="1"/>
</dbReference>
<dbReference type="FunFam" id="3.30.300.30:FF:000010">
    <property type="entry name" value="Enterobactin synthetase component F"/>
    <property type="match status" value="1"/>
</dbReference>
<feature type="region of interest" description="C-terminal hotdog fold" evidence="13">
    <location>
        <begin position="1744"/>
        <end position="1887"/>
    </location>
</feature>
<dbReference type="Gene3D" id="1.10.1200.10">
    <property type="entry name" value="ACP-like"/>
    <property type="match status" value="3"/>
</dbReference>
<dbReference type="PANTHER" id="PTHR43775">
    <property type="entry name" value="FATTY ACID SYNTHASE"/>
    <property type="match status" value="1"/>
</dbReference>
<dbReference type="GO" id="GO:0006633">
    <property type="term" value="P:fatty acid biosynthetic process"/>
    <property type="evidence" value="ECO:0007669"/>
    <property type="project" value="InterPro"/>
</dbReference>
<dbReference type="Pfam" id="PF22953">
    <property type="entry name" value="SpnB_Rossmann"/>
    <property type="match status" value="1"/>
</dbReference>
<dbReference type="FunFam" id="3.40.50.12780:FF:000012">
    <property type="entry name" value="Non-ribosomal peptide synthetase"/>
    <property type="match status" value="1"/>
</dbReference>
<dbReference type="SUPFAM" id="SSF53901">
    <property type="entry name" value="Thiolase-like"/>
    <property type="match status" value="1"/>
</dbReference>
<feature type="domain" description="Ketosynthase family 3 (KS3)" evidence="15">
    <location>
        <begin position="704"/>
        <end position="1128"/>
    </location>
</feature>
<evidence type="ECO:0000256" key="12">
    <source>
        <dbReference type="ARBA" id="ARBA00029443"/>
    </source>
</evidence>
<evidence type="ECO:0000256" key="7">
    <source>
        <dbReference type="ARBA" id="ARBA00022737"/>
    </source>
</evidence>
<dbReference type="Pfam" id="PF00698">
    <property type="entry name" value="Acyl_transf_1"/>
    <property type="match status" value="1"/>
</dbReference>
<dbReference type="InterPro" id="IPR036291">
    <property type="entry name" value="NAD(P)-bd_dom_sf"/>
</dbReference>
<name>A0A1X1WF66_MYCGO</name>
<comment type="similarity">
    <text evidence="2">Belongs to the ATP-dependent AMP-binding enzyme family.</text>
</comment>
<dbReference type="SMART" id="SM00823">
    <property type="entry name" value="PKS_PP"/>
    <property type="match status" value="3"/>
</dbReference>
<dbReference type="GO" id="GO:0004315">
    <property type="term" value="F:3-oxoacyl-[acyl-carrier-protein] synthase activity"/>
    <property type="evidence" value="ECO:0007669"/>
    <property type="project" value="InterPro"/>
</dbReference>
<comment type="caution">
    <text evidence="13">Lacks conserved residue(s) required for the propagation of feature annotation.</text>
</comment>
<dbReference type="Gene3D" id="3.40.50.720">
    <property type="entry name" value="NAD(P)-binding Rossmann-like Domain"/>
    <property type="match status" value="1"/>
</dbReference>
<feature type="domain" description="Carrier" evidence="14">
    <location>
        <begin position="2374"/>
        <end position="2449"/>
    </location>
</feature>
<dbReference type="Gene3D" id="3.40.47.10">
    <property type="match status" value="1"/>
</dbReference>
<comment type="similarity">
    <text evidence="12">In the C-terminal section; belongs to the NRP synthetase family.</text>
</comment>
<dbReference type="InterPro" id="IPR014043">
    <property type="entry name" value="Acyl_transferase_dom"/>
</dbReference>
<dbReference type="PROSITE" id="PS00455">
    <property type="entry name" value="AMP_BINDING"/>
    <property type="match status" value="1"/>
</dbReference>
<dbReference type="GO" id="GO:0071766">
    <property type="term" value="P:Actinobacterium-type cell wall biogenesis"/>
    <property type="evidence" value="ECO:0007669"/>
    <property type="project" value="UniProtKB-ARBA"/>
</dbReference>
<dbReference type="Gene3D" id="3.40.366.10">
    <property type="entry name" value="Malonyl-Coenzyme A Acyl Carrier Protein, domain 2"/>
    <property type="match status" value="1"/>
</dbReference>
<evidence type="ECO:0000256" key="1">
    <source>
        <dbReference type="ARBA" id="ARBA00001957"/>
    </source>
</evidence>
<dbReference type="GO" id="GO:0031177">
    <property type="term" value="F:phosphopantetheine binding"/>
    <property type="evidence" value="ECO:0007669"/>
    <property type="project" value="InterPro"/>
</dbReference>
<evidence type="ECO:0000313" key="18">
    <source>
        <dbReference type="Proteomes" id="UP000193928"/>
    </source>
</evidence>
<dbReference type="InterPro" id="IPR020845">
    <property type="entry name" value="AMP-binding_CS"/>
</dbReference>
<keyword evidence="4" id="KW-0597">Phosphoprotein</keyword>
<keyword evidence="18" id="KW-1185">Reference proteome</keyword>
<dbReference type="Gene3D" id="3.30.300.30">
    <property type="match status" value="2"/>
</dbReference>
<dbReference type="InterPro" id="IPR042099">
    <property type="entry name" value="ANL_N_sf"/>
</dbReference>
<dbReference type="CDD" id="cd08956">
    <property type="entry name" value="KR_3_FAS_SDR_x"/>
    <property type="match status" value="1"/>
</dbReference>
<dbReference type="GO" id="GO:0004312">
    <property type="term" value="F:fatty acid synthase activity"/>
    <property type="evidence" value="ECO:0007669"/>
    <property type="project" value="TreeGrafter"/>
</dbReference>
<dbReference type="InterPro" id="IPR014031">
    <property type="entry name" value="Ketoacyl_synth_C"/>
</dbReference>
<keyword evidence="10" id="KW-0045">Antibiotic biosynthesis</keyword>
<evidence type="ECO:0000256" key="6">
    <source>
        <dbReference type="ARBA" id="ARBA00022679"/>
    </source>
</evidence>
<keyword evidence="9" id="KW-0443">Lipid metabolism</keyword>
<dbReference type="InterPro" id="IPR001242">
    <property type="entry name" value="Condensation_dom"/>
</dbReference>
<dbReference type="Proteomes" id="UP000193928">
    <property type="component" value="Unassembled WGS sequence"/>
</dbReference>
<dbReference type="Pfam" id="PF14765">
    <property type="entry name" value="PS-DH"/>
    <property type="match status" value="1"/>
</dbReference>
<dbReference type="InterPro" id="IPR006162">
    <property type="entry name" value="Ppantetheine_attach_site"/>
</dbReference>
<keyword evidence="8" id="KW-0276">Fatty acid metabolism</keyword>
<dbReference type="NCBIfam" id="TIGR01720">
    <property type="entry name" value="NRPS-para261"/>
    <property type="match status" value="1"/>
</dbReference>
<dbReference type="InterPro" id="IPR023213">
    <property type="entry name" value="CAT-like_dom_sf"/>
</dbReference>
<dbReference type="SMART" id="SM01294">
    <property type="entry name" value="PKS_PP_betabranch"/>
    <property type="match status" value="1"/>
</dbReference>
<dbReference type="SMART" id="SM00826">
    <property type="entry name" value="PKS_DH"/>
    <property type="match status" value="1"/>
</dbReference>
<dbReference type="SUPFAM" id="SSF55048">
    <property type="entry name" value="Probable ACP-binding domain of malonyl-CoA ACP transacylase"/>
    <property type="match status" value="1"/>
</dbReference>
<dbReference type="Pfam" id="PF21089">
    <property type="entry name" value="PKS_DH_N"/>
    <property type="match status" value="1"/>
</dbReference>
<evidence type="ECO:0000256" key="10">
    <source>
        <dbReference type="ARBA" id="ARBA00023194"/>
    </source>
</evidence>
<dbReference type="SUPFAM" id="SSF52777">
    <property type="entry name" value="CoA-dependent acyltransferases"/>
    <property type="match status" value="4"/>
</dbReference>
<dbReference type="InterPro" id="IPR050091">
    <property type="entry name" value="PKS_NRPS_Biosynth_Enz"/>
</dbReference>